<reference evidence="2 3" key="1">
    <citation type="submission" date="2021-01" db="EMBL/GenBank/DDBJ databases">
        <title>Whole genome shotgun sequence of Catellatospora bangladeshensis NBRC 107357.</title>
        <authorList>
            <person name="Komaki H."/>
            <person name="Tamura T."/>
        </authorList>
    </citation>
    <scope>NUCLEOTIDE SEQUENCE [LARGE SCALE GENOMIC DNA]</scope>
    <source>
        <strain evidence="2 3">NBRC 107357</strain>
    </source>
</reference>
<evidence type="ECO:0000256" key="1">
    <source>
        <dbReference type="SAM" id="Phobius"/>
    </source>
</evidence>
<name>A0A8J3NHC2_9ACTN</name>
<dbReference type="AlphaFoldDB" id="A0A8J3NHC2"/>
<keyword evidence="3" id="KW-1185">Reference proteome</keyword>
<dbReference type="EMBL" id="BONF01000011">
    <property type="protein sequence ID" value="GIF81087.1"/>
    <property type="molecule type" value="Genomic_DNA"/>
</dbReference>
<feature type="transmembrane region" description="Helical" evidence="1">
    <location>
        <begin position="152"/>
        <end position="179"/>
    </location>
</feature>
<proteinExistence type="predicted"/>
<accession>A0A8J3NHC2</accession>
<organism evidence="2 3">
    <name type="scientific">Catellatospora bangladeshensis</name>
    <dbReference type="NCBI Taxonomy" id="310355"/>
    <lineage>
        <taxon>Bacteria</taxon>
        <taxon>Bacillati</taxon>
        <taxon>Actinomycetota</taxon>
        <taxon>Actinomycetes</taxon>
        <taxon>Micromonosporales</taxon>
        <taxon>Micromonosporaceae</taxon>
        <taxon>Catellatospora</taxon>
    </lineage>
</organism>
<dbReference type="Pfam" id="PF11139">
    <property type="entry name" value="SfLAP"/>
    <property type="match status" value="1"/>
</dbReference>
<protein>
    <recommendedName>
        <fullName evidence="4">GAP family protein</fullName>
    </recommendedName>
</protein>
<keyword evidence="1" id="KW-0812">Transmembrane</keyword>
<feature type="transmembrane region" description="Helical" evidence="1">
    <location>
        <begin position="6"/>
        <end position="29"/>
    </location>
</feature>
<feature type="transmembrane region" description="Helical" evidence="1">
    <location>
        <begin position="200"/>
        <end position="219"/>
    </location>
</feature>
<gene>
    <name evidence="2" type="ORF">Cba03nite_24360</name>
</gene>
<feature type="transmembrane region" description="Helical" evidence="1">
    <location>
        <begin position="72"/>
        <end position="93"/>
    </location>
</feature>
<dbReference type="RefSeq" id="WP_203745263.1">
    <property type="nucleotide sequence ID" value="NZ_BONF01000011.1"/>
</dbReference>
<comment type="caution">
    <text evidence="2">The sequence shown here is derived from an EMBL/GenBank/DDBJ whole genome shotgun (WGS) entry which is preliminary data.</text>
</comment>
<sequence>MGGALAGVVPYALGVAASPLPIIAAILVLFSRRARVAGPAFLAGALAGVIAVSSAVYLLAGQGYRVGMDGGSGTAAGVLRVVFGVGLLAAAYLHVVRHRRSNGQHAMPKWMASADRWSPVKAAVLALLMYGVDPKNLALCAGAAHGLAGDPTAVAVLALSVFSLISCLPVIVLVGLYLAGGERAATHLDRCKTWLSRHHLLVMAGLLLVFGVLLISHGARTLLGH</sequence>
<keyword evidence="1" id="KW-0472">Membrane</keyword>
<feature type="transmembrane region" description="Helical" evidence="1">
    <location>
        <begin position="114"/>
        <end position="132"/>
    </location>
</feature>
<dbReference type="Proteomes" id="UP000601223">
    <property type="component" value="Unassembled WGS sequence"/>
</dbReference>
<evidence type="ECO:0008006" key="4">
    <source>
        <dbReference type="Google" id="ProtNLM"/>
    </source>
</evidence>
<evidence type="ECO:0000313" key="2">
    <source>
        <dbReference type="EMBL" id="GIF81087.1"/>
    </source>
</evidence>
<feature type="transmembrane region" description="Helical" evidence="1">
    <location>
        <begin position="41"/>
        <end position="60"/>
    </location>
</feature>
<keyword evidence="1" id="KW-1133">Transmembrane helix</keyword>
<dbReference type="InterPro" id="IPR021315">
    <property type="entry name" value="Gap/Sap"/>
</dbReference>
<evidence type="ECO:0000313" key="3">
    <source>
        <dbReference type="Proteomes" id="UP000601223"/>
    </source>
</evidence>